<organism evidence="3 4">
    <name type="scientific">Artemisia annua</name>
    <name type="common">Sweet wormwood</name>
    <dbReference type="NCBI Taxonomy" id="35608"/>
    <lineage>
        <taxon>Eukaryota</taxon>
        <taxon>Viridiplantae</taxon>
        <taxon>Streptophyta</taxon>
        <taxon>Embryophyta</taxon>
        <taxon>Tracheophyta</taxon>
        <taxon>Spermatophyta</taxon>
        <taxon>Magnoliopsida</taxon>
        <taxon>eudicotyledons</taxon>
        <taxon>Gunneridae</taxon>
        <taxon>Pentapetalae</taxon>
        <taxon>asterids</taxon>
        <taxon>campanulids</taxon>
        <taxon>Asterales</taxon>
        <taxon>Asteraceae</taxon>
        <taxon>Asteroideae</taxon>
        <taxon>Anthemideae</taxon>
        <taxon>Artemisiinae</taxon>
        <taxon>Artemisia</taxon>
    </lineage>
</organism>
<keyword evidence="1" id="KW-0812">Transmembrane</keyword>
<proteinExistence type="predicted"/>
<evidence type="ECO:0000313" key="4">
    <source>
        <dbReference type="Proteomes" id="UP000245207"/>
    </source>
</evidence>
<dbReference type="PANTHER" id="PTHR24177">
    <property type="entry name" value="CASKIN"/>
    <property type="match status" value="1"/>
</dbReference>
<feature type="domain" description="PGG" evidence="2">
    <location>
        <begin position="39"/>
        <end position="148"/>
    </location>
</feature>
<dbReference type="GO" id="GO:0016020">
    <property type="term" value="C:membrane"/>
    <property type="evidence" value="ECO:0007669"/>
    <property type="project" value="TreeGrafter"/>
</dbReference>
<reference evidence="3 4" key="1">
    <citation type="journal article" date="2018" name="Mol. Plant">
        <title>The genome of Artemisia annua provides insight into the evolution of Asteraceae family and artemisinin biosynthesis.</title>
        <authorList>
            <person name="Shen Q."/>
            <person name="Zhang L."/>
            <person name="Liao Z."/>
            <person name="Wang S."/>
            <person name="Yan T."/>
            <person name="Shi P."/>
            <person name="Liu M."/>
            <person name="Fu X."/>
            <person name="Pan Q."/>
            <person name="Wang Y."/>
            <person name="Lv Z."/>
            <person name="Lu X."/>
            <person name="Zhang F."/>
            <person name="Jiang W."/>
            <person name="Ma Y."/>
            <person name="Chen M."/>
            <person name="Hao X."/>
            <person name="Li L."/>
            <person name="Tang Y."/>
            <person name="Lv G."/>
            <person name="Zhou Y."/>
            <person name="Sun X."/>
            <person name="Brodelius P.E."/>
            <person name="Rose J.K.C."/>
            <person name="Tang K."/>
        </authorList>
    </citation>
    <scope>NUCLEOTIDE SEQUENCE [LARGE SCALE GENOMIC DNA]</scope>
    <source>
        <strain evidence="4">cv. Huhao1</strain>
        <tissue evidence="3">Leaf</tissue>
    </source>
</reference>
<dbReference type="STRING" id="35608.A0A2U1L263"/>
<dbReference type="Pfam" id="PF13962">
    <property type="entry name" value="PGG"/>
    <property type="match status" value="1"/>
</dbReference>
<feature type="transmembrane region" description="Helical" evidence="1">
    <location>
        <begin position="99"/>
        <end position="119"/>
    </location>
</feature>
<dbReference type="EMBL" id="PKPP01012026">
    <property type="protein sequence ID" value="PWA43075.1"/>
    <property type="molecule type" value="Genomic_DNA"/>
</dbReference>
<evidence type="ECO:0000313" key="3">
    <source>
        <dbReference type="EMBL" id="PWA43075.1"/>
    </source>
</evidence>
<accession>A0A2U1L263</accession>
<dbReference type="OrthoDB" id="681126at2759"/>
<sequence length="208" mass="22999">MLPSPSQPQPQSPPTGAKRCCRWIWDYLAKEMDDPMAERNAGALLVAASVIAAMNYQAGISPPGGTYLDTKIVNGTMEYQAGQAIAAYVSPYEYKRFSIANTISFSFSTTTMLLFLSGFSLKRRAFSFLVTASMFATITATSWSYKLAMEATTPAHDEQLKIEWDNISRLVTGALYMLFVVAGITLIIFTAKLLKPRVTAYRQETDKT</sequence>
<keyword evidence="1" id="KW-0472">Membrane</keyword>
<keyword evidence="1" id="KW-1133">Transmembrane helix</keyword>
<evidence type="ECO:0000259" key="2">
    <source>
        <dbReference type="Pfam" id="PF13962"/>
    </source>
</evidence>
<keyword evidence="4" id="KW-1185">Reference proteome</keyword>
<dbReference type="AlphaFoldDB" id="A0A2U1L263"/>
<protein>
    <recommendedName>
        <fullName evidence="2">PGG domain-containing protein</fullName>
    </recommendedName>
</protein>
<evidence type="ECO:0000256" key="1">
    <source>
        <dbReference type="SAM" id="Phobius"/>
    </source>
</evidence>
<feature type="transmembrane region" description="Helical" evidence="1">
    <location>
        <begin position="174"/>
        <end position="194"/>
    </location>
</feature>
<gene>
    <name evidence="3" type="ORF">CTI12_AA539120</name>
</gene>
<dbReference type="PANTHER" id="PTHR24177:SF426">
    <property type="entry name" value="PROTEIN, PUTATIVE-RELATED"/>
    <property type="match status" value="1"/>
</dbReference>
<dbReference type="InterPro" id="IPR026961">
    <property type="entry name" value="PGG_dom"/>
</dbReference>
<comment type="caution">
    <text evidence="3">The sequence shown here is derived from an EMBL/GenBank/DDBJ whole genome shotgun (WGS) entry which is preliminary data.</text>
</comment>
<dbReference type="Proteomes" id="UP000245207">
    <property type="component" value="Unassembled WGS sequence"/>
</dbReference>
<name>A0A2U1L263_ARTAN</name>
<feature type="transmembrane region" description="Helical" evidence="1">
    <location>
        <begin position="126"/>
        <end position="145"/>
    </location>
</feature>